<gene>
    <name evidence="1" type="ORF">AK33_04385</name>
</gene>
<evidence type="ECO:0000313" key="1">
    <source>
        <dbReference type="EMBL" id="EXI62649.1"/>
    </source>
</evidence>
<reference evidence="1 2" key="1">
    <citation type="journal article" date="2014" name="Genome Announc.">
        <title>Genome Sequence of a Presumptive Mannheimia haemolytica Strain with an A1/A6-Cross-Reactive Serotype from a White-Tailed Deer (Odocoileus virginianus).</title>
        <authorList>
            <person name="Lawrence P.K."/>
            <person name="Bey R.F."/>
            <person name="Wiener B."/>
            <person name="Kittichotirat W."/>
            <person name="Bumgarner R.E."/>
        </authorList>
    </citation>
    <scope>NUCLEOTIDE SEQUENCE [LARGE SCALE GENOMIC DNA]</scope>
    <source>
        <strain evidence="1 2">PKL10</strain>
    </source>
</reference>
<dbReference type="AlphaFoldDB" id="A0A011P8E2"/>
<dbReference type="Proteomes" id="UP000054123">
    <property type="component" value="Unassembled WGS sequence"/>
</dbReference>
<dbReference type="OrthoDB" id="5683081at2"/>
<evidence type="ECO:0000313" key="2">
    <source>
        <dbReference type="Proteomes" id="UP000054123"/>
    </source>
</evidence>
<organism evidence="1 2">
    <name type="scientific">Mannheimia granulomatis</name>
    <dbReference type="NCBI Taxonomy" id="85402"/>
    <lineage>
        <taxon>Bacteria</taxon>
        <taxon>Pseudomonadati</taxon>
        <taxon>Pseudomonadota</taxon>
        <taxon>Gammaproteobacteria</taxon>
        <taxon>Pasteurellales</taxon>
        <taxon>Pasteurellaceae</taxon>
        <taxon>Mannheimia</taxon>
    </lineage>
</organism>
<sequence>MKLKDEISRTRETKSKNGFGYFYIQRKGDKPDSYIGEAGDMDLTSVVYGYSVGYKDLYEPFLPRIIEWLSEGIETRESFDNLAFHQRDLNSALAFATWIKTGKNEVDLWKNTLVWQEQLQNREDYSQGMSRDDKEILALSILRYIQAQEYEKAIQLYQSIYGDKPFKLNSNMSGLRLAYAYCLHFYEGKFTIDQLEKSARPFLEKHLVMLYTMGRSTEMLYWLKTVCDAREKEYTPEEVIYTFYEYIPEEEKPDFVKELLGEKEPEKKSLFSQLFKW</sequence>
<name>A0A011P8E2_9PAST</name>
<accession>A0A011P8E2</accession>
<proteinExistence type="predicted"/>
<protein>
    <submittedName>
        <fullName evidence="1">Uncharacterized protein</fullName>
    </submittedName>
</protein>
<dbReference type="PATRIC" id="fig|1450449.3.peg.844"/>
<dbReference type="RefSeq" id="WP_042802215.1">
    <property type="nucleotide sequence ID" value="NZ_AVSP01000008.1"/>
</dbReference>
<dbReference type="EMBL" id="JANJ01000003">
    <property type="protein sequence ID" value="EXI62649.1"/>
    <property type="molecule type" value="Genomic_DNA"/>
</dbReference>
<keyword evidence="2" id="KW-1185">Reference proteome</keyword>
<comment type="caution">
    <text evidence="1">The sequence shown here is derived from an EMBL/GenBank/DDBJ whole genome shotgun (WGS) entry which is preliminary data.</text>
</comment>